<organism evidence="2">
    <name type="scientific">Neobacillus citreus</name>
    <dbReference type="NCBI Taxonomy" id="2833578"/>
    <lineage>
        <taxon>Bacteria</taxon>
        <taxon>Bacillati</taxon>
        <taxon>Bacillota</taxon>
        <taxon>Bacilli</taxon>
        <taxon>Bacillales</taxon>
        <taxon>Bacillaceae</taxon>
        <taxon>Neobacillus</taxon>
    </lineage>
</organism>
<name>A0A942YER8_9BACI</name>
<sequence>MQAIKSLIHPFLEGQSKCRKVLFLIDESNLFNSLATIDMLSQNNIETEIYVKTDRQQGKMIDNIQHKTSNKINYVSSFENDKVESLLNGQLIGTRIFISGPWSMIRQIKEIASSVGFTDEEIHYHGSDEEGKRVYCVKCYSYNKAEIDSNEITCSHCNTVLDVSKHFSKRLDSYLGYIQAK</sequence>
<dbReference type="InterPro" id="IPR048037">
    <property type="entry name" value="DmmA-like_C"/>
</dbReference>
<evidence type="ECO:0000259" key="1">
    <source>
        <dbReference type="Pfam" id="PF22289"/>
    </source>
</evidence>
<protein>
    <recommendedName>
        <fullName evidence="1">Dimethylamine monooxygenase subunit DmmA-like C-terminal domain-containing protein</fullName>
    </recommendedName>
</protein>
<gene>
    <name evidence="3" type="ORF">KHB02_027360</name>
    <name evidence="2" type="ORF">KHB02_40805</name>
</gene>
<accession>A0A942YER8</accession>
<evidence type="ECO:0000313" key="3">
    <source>
        <dbReference type="EMBL" id="MCH6269253.1"/>
    </source>
</evidence>
<evidence type="ECO:0000313" key="4">
    <source>
        <dbReference type="Proteomes" id="UP000677265"/>
    </source>
</evidence>
<dbReference type="NCBIfam" id="NF041259">
    <property type="entry name" value="mono_DmmA_fam"/>
    <property type="match status" value="1"/>
</dbReference>
<dbReference type="AlphaFoldDB" id="A0A942YER8"/>
<dbReference type="Proteomes" id="UP000677265">
    <property type="component" value="Unassembled WGS sequence"/>
</dbReference>
<evidence type="ECO:0000313" key="2">
    <source>
        <dbReference type="EMBL" id="MBS4187719.1"/>
    </source>
</evidence>
<reference evidence="2" key="1">
    <citation type="submission" date="2021-05" db="EMBL/GenBank/DDBJ databases">
        <title>Novel Bacillus species.</title>
        <authorList>
            <person name="Liu G."/>
        </authorList>
    </citation>
    <scope>NUCLEOTIDE SEQUENCE</scope>
    <source>
        <strain evidence="2 4">FJAT-50051</strain>
    </source>
</reference>
<dbReference type="EMBL" id="JAGYPE020000087">
    <property type="protein sequence ID" value="MCH6269253.1"/>
    <property type="molecule type" value="Genomic_DNA"/>
</dbReference>
<keyword evidence="4" id="KW-1185">Reference proteome</keyword>
<comment type="caution">
    <text evidence="2">The sequence shown here is derived from an EMBL/GenBank/DDBJ whole genome shotgun (WGS) entry which is preliminary data.</text>
</comment>
<proteinExistence type="predicted"/>
<dbReference type="EMBL" id="JAGYPE010000009">
    <property type="protein sequence ID" value="MBS4187719.1"/>
    <property type="molecule type" value="Genomic_DNA"/>
</dbReference>
<feature type="domain" description="Dimethylamine monooxygenase subunit DmmA-like C-terminal" evidence="1">
    <location>
        <begin position="133"/>
        <end position="176"/>
    </location>
</feature>
<dbReference type="RefSeq" id="WP_213147548.1">
    <property type="nucleotide sequence ID" value="NZ_JAGYPE020000087.1"/>
</dbReference>
<dbReference type="Pfam" id="PF22289">
    <property type="entry name" value="DmmA-like_C"/>
    <property type="match status" value="1"/>
</dbReference>